<organism evidence="3 4">
    <name type="scientific">Cohnella thailandensis</name>
    <dbReference type="NCBI Taxonomy" id="557557"/>
    <lineage>
        <taxon>Bacteria</taxon>
        <taxon>Bacillati</taxon>
        <taxon>Bacillota</taxon>
        <taxon>Bacilli</taxon>
        <taxon>Bacillales</taxon>
        <taxon>Paenibacillaceae</taxon>
        <taxon>Cohnella</taxon>
    </lineage>
</organism>
<dbReference type="Proteomes" id="UP000535838">
    <property type="component" value="Unassembled WGS sequence"/>
</dbReference>
<feature type="domain" description="N-acyltransferase N-terminal" evidence="1">
    <location>
        <begin position="1"/>
        <end position="118"/>
    </location>
</feature>
<dbReference type="Pfam" id="PF18164">
    <property type="entry name" value="GNAT_C"/>
    <property type="match status" value="1"/>
</dbReference>
<keyword evidence="4" id="KW-1185">Reference proteome</keyword>
<proteinExistence type="predicted"/>
<dbReference type="RefSeq" id="WP_185119700.1">
    <property type="nucleotide sequence ID" value="NZ_JACJVQ010000007.1"/>
</dbReference>
<sequence>MQLSEFCEGIQLNDMARRQLEAYVMEESDYLEHKRHFLADRHSFFERVTGEEGYRQRLLYLFARFAVDAYEEYRVRGIPEDVYFDTFSDIRIWSEVCRRDYGVYGIEEYGWLQEHVRLRLFRLGRLQFQPYAFESDMKVNGLLIEKNQVVLNVHIPEGEPLTPEEVDRSFRLARTFFRGIPPIFTCRSWLLYPGLANILSLESNILRFQRLFSIYEVDETSREAEQRIFIRTASDPSEYGEQTSLQRAAKAYLLAGGKLGRGCGVYIPDSE</sequence>
<dbReference type="Gene3D" id="3.40.630.120">
    <property type="match status" value="1"/>
</dbReference>
<accession>A0A841SW95</accession>
<reference evidence="3 4" key="1">
    <citation type="submission" date="2020-08" db="EMBL/GenBank/DDBJ databases">
        <title>Cohnella phylogeny.</title>
        <authorList>
            <person name="Dunlap C."/>
        </authorList>
    </citation>
    <scope>NUCLEOTIDE SEQUENCE [LARGE SCALE GENOMIC DNA]</scope>
    <source>
        <strain evidence="3 4">DSM 25241</strain>
    </source>
</reference>
<dbReference type="EMBL" id="JACJVQ010000007">
    <property type="protein sequence ID" value="MBB6634458.1"/>
    <property type="molecule type" value="Genomic_DNA"/>
</dbReference>
<evidence type="ECO:0000259" key="1">
    <source>
        <dbReference type="Pfam" id="PF18082"/>
    </source>
</evidence>
<dbReference type="InterPro" id="IPR041644">
    <property type="entry name" value="GNAT_C"/>
</dbReference>
<gene>
    <name evidence="3" type="ORF">H7B67_10065</name>
</gene>
<dbReference type="AlphaFoldDB" id="A0A841SW95"/>
<protein>
    <submittedName>
        <fullName evidence="3">DUF5596 domain-containing protein</fullName>
    </submittedName>
</protein>
<dbReference type="Pfam" id="PF18082">
    <property type="entry name" value="NAT_N"/>
    <property type="match status" value="1"/>
</dbReference>
<comment type="caution">
    <text evidence="3">The sequence shown here is derived from an EMBL/GenBank/DDBJ whole genome shotgun (WGS) entry which is preliminary data.</text>
</comment>
<evidence type="ECO:0000313" key="3">
    <source>
        <dbReference type="EMBL" id="MBB6634458.1"/>
    </source>
</evidence>
<feature type="domain" description="GNAT-like C-terminal" evidence="2">
    <location>
        <begin position="120"/>
        <end position="265"/>
    </location>
</feature>
<evidence type="ECO:0000313" key="4">
    <source>
        <dbReference type="Proteomes" id="UP000535838"/>
    </source>
</evidence>
<evidence type="ECO:0000259" key="2">
    <source>
        <dbReference type="Pfam" id="PF18164"/>
    </source>
</evidence>
<dbReference type="InterPro" id="IPR041273">
    <property type="entry name" value="NAT_N"/>
</dbReference>
<name>A0A841SW95_9BACL</name>